<dbReference type="InterPro" id="IPR001611">
    <property type="entry name" value="Leu-rich_rpt"/>
</dbReference>
<gene>
    <name evidence="5" type="ORF">CVLEPA_LOCUS20047</name>
</gene>
<dbReference type="PANTHER" id="PTHR11375">
    <property type="entry name" value="ACIDIC LEUCINE-RICH NUCLEAR PHOSPHOPROTEIN 32"/>
    <property type="match status" value="1"/>
</dbReference>
<proteinExistence type="inferred from homology"/>
<dbReference type="Pfam" id="PF14580">
    <property type="entry name" value="LRR_9"/>
    <property type="match status" value="1"/>
</dbReference>
<keyword evidence="1" id="KW-0433">Leucine-rich repeat</keyword>
<feature type="compositionally biased region" description="Acidic residues" evidence="4">
    <location>
        <begin position="227"/>
        <end position="254"/>
    </location>
</feature>
<dbReference type="InterPro" id="IPR045081">
    <property type="entry name" value="AN32"/>
</dbReference>
<reference evidence="5 6" key="1">
    <citation type="submission" date="2024-02" db="EMBL/GenBank/DDBJ databases">
        <authorList>
            <person name="Daric V."/>
            <person name="Darras S."/>
        </authorList>
    </citation>
    <scope>NUCLEOTIDE SEQUENCE [LARGE SCALE GENOMIC DNA]</scope>
</reference>
<keyword evidence="2" id="KW-0677">Repeat</keyword>
<dbReference type="SUPFAM" id="SSF52058">
    <property type="entry name" value="L domain-like"/>
    <property type="match status" value="1"/>
</dbReference>
<dbReference type="Proteomes" id="UP001642483">
    <property type="component" value="Unassembled WGS sequence"/>
</dbReference>
<feature type="compositionally biased region" description="Acidic residues" evidence="4">
    <location>
        <begin position="183"/>
        <end position="216"/>
    </location>
</feature>
<keyword evidence="6" id="KW-1185">Reference proteome</keyword>
<feature type="compositionally biased region" description="Basic and acidic residues" evidence="4">
    <location>
        <begin position="255"/>
        <end position="271"/>
    </location>
</feature>
<evidence type="ECO:0000256" key="4">
    <source>
        <dbReference type="SAM" id="MobiDB-lite"/>
    </source>
</evidence>
<organism evidence="5 6">
    <name type="scientific">Clavelina lepadiformis</name>
    <name type="common">Light-bulb sea squirt</name>
    <name type="synonym">Ascidia lepadiformis</name>
    <dbReference type="NCBI Taxonomy" id="159417"/>
    <lineage>
        <taxon>Eukaryota</taxon>
        <taxon>Metazoa</taxon>
        <taxon>Chordata</taxon>
        <taxon>Tunicata</taxon>
        <taxon>Ascidiacea</taxon>
        <taxon>Aplousobranchia</taxon>
        <taxon>Clavelinidae</taxon>
        <taxon>Clavelina</taxon>
    </lineage>
</organism>
<evidence type="ECO:0000313" key="5">
    <source>
        <dbReference type="EMBL" id="CAK8688006.1"/>
    </source>
</evidence>
<dbReference type="Gene3D" id="3.80.10.10">
    <property type="entry name" value="Ribonuclease Inhibitor"/>
    <property type="match status" value="1"/>
</dbReference>
<comment type="caution">
    <text evidence="5">The sequence shown here is derived from an EMBL/GenBank/DDBJ whole genome shotgun (WGS) entry which is preliminary data.</text>
</comment>
<dbReference type="PANTHER" id="PTHR11375:SF0">
    <property type="entry name" value="ACIDIC LEUCINE-RICH NUCLEAR PHOSPHOPROTEIN 32 FAMILY MEMBER A"/>
    <property type="match status" value="1"/>
</dbReference>
<evidence type="ECO:0000256" key="2">
    <source>
        <dbReference type="ARBA" id="ARBA00022737"/>
    </source>
</evidence>
<evidence type="ECO:0000256" key="1">
    <source>
        <dbReference type="ARBA" id="ARBA00022614"/>
    </source>
</evidence>
<feature type="region of interest" description="Disordered" evidence="4">
    <location>
        <begin position="179"/>
        <end position="271"/>
    </location>
</feature>
<protein>
    <recommendedName>
        <fullName evidence="7">Acidic leucine-rich nuclear phosphoprotein 32 family member A</fullName>
    </recommendedName>
</protein>
<accession>A0ABP0GAZ1</accession>
<evidence type="ECO:0008006" key="7">
    <source>
        <dbReference type="Google" id="ProtNLM"/>
    </source>
</evidence>
<dbReference type="EMBL" id="CAWYQH010000107">
    <property type="protein sequence ID" value="CAK8688006.1"/>
    <property type="molecule type" value="Genomic_DNA"/>
</dbReference>
<comment type="similarity">
    <text evidence="3">Belongs to the ANP32 family.</text>
</comment>
<evidence type="ECO:0000256" key="3">
    <source>
        <dbReference type="ARBA" id="ARBA00025777"/>
    </source>
</evidence>
<sequence>MLKRILLESRGRQPNKVTELNLDNCRSTGELDGLTDEFSFLKKLSMVNIGLKTLKGFPALPNLQKLELSDNQISGTLECLKGCPAITHLNLSGNKIETVDVLGPLVELPHLTSLDLFNCEVTRTSRYRECVFDLLPSLKYVDSFDYIDREAVDSENYQASGDDEESGQLTDSKKNMANHYQKDDEDNDDSDLPTADSNDEIDSDADGTESSEDDKEEYGLAYLGGDDIPDEDDDEDYVEEEEEEDEEILEDEKDDVPHGIKRKLNDDSDEG</sequence>
<dbReference type="InterPro" id="IPR032675">
    <property type="entry name" value="LRR_dom_sf"/>
</dbReference>
<name>A0ABP0GAZ1_CLALP</name>
<evidence type="ECO:0000313" key="6">
    <source>
        <dbReference type="Proteomes" id="UP001642483"/>
    </source>
</evidence>
<dbReference type="PROSITE" id="PS51450">
    <property type="entry name" value="LRR"/>
    <property type="match status" value="2"/>
</dbReference>